<evidence type="ECO:0000313" key="2">
    <source>
        <dbReference type="EMBL" id="EDW46267.1"/>
    </source>
</evidence>
<evidence type="ECO:0000256" key="1">
    <source>
        <dbReference type="SAM" id="MobiDB-lite"/>
    </source>
</evidence>
<dbReference type="HOGENOM" id="CLU_3108641_0_0_1"/>
<protein>
    <submittedName>
        <fullName evidence="2">GM13316</fullName>
    </submittedName>
</protein>
<sequence>MGMEEGAGKSQSDGGSLVARPGGEPPSPAGSQAAVTVMHWSVVDICARSWG</sequence>
<gene>
    <name evidence="2" type="primary">Dsec\GM13316</name>
    <name evidence="2" type="ORF">Dsec_GM13316</name>
</gene>
<dbReference type="EMBL" id="CH480832">
    <property type="protein sequence ID" value="EDW46267.1"/>
    <property type="molecule type" value="Genomic_DNA"/>
</dbReference>
<accession>B4IF13</accession>
<name>B4IF13_DROSE</name>
<feature type="region of interest" description="Disordered" evidence="1">
    <location>
        <begin position="1"/>
        <end position="33"/>
    </location>
</feature>
<reference evidence="2 3" key="1">
    <citation type="journal article" date="2007" name="Nature">
        <title>Evolution of genes and genomes on the Drosophila phylogeny.</title>
        <authorList>
            <consortium name="Drosophila 12 Genomes Consortium"/>
            <person name="Clark A.G."/>
            <person name="Eisen M.B."/>
            <person name="Smith D.R."/>
            <person name="Bergman C.M."/>
            <person name="Oliver B."/>
            <person name="Markow T.A."/>
            <person name="Kaufman T.C."/>
            <person name="Kellis M."/>
            <person name="Gelbart W."/>
            <person name="Iyer V.N."/>
            <person name="Pollard D.A."/>
            <person name="Sackton T.B."/>
            <person name="Larracuente A.M."/>
            <person name="Singh N.D."/>
            <person name="Abad J.P."/>
            <person name="Abt D.N."/>
            <person name="Adryan B."/>
            <person name="Aguade M."/>
            <person name="Akashi H."/>
            <person name="Anderson W.W."/>
            <person name="Aquadro C.F."/>
            <person name="Ardell D.H."/>
            <person name="Arguello R."/>
            <person name="Artieri C.G."/>
            <person name="Barbash D.A."/>
            <person name="Barker D."/>
            <person name="Barsanti P."/>
            <person name="Batterham P."/>
            <person name="Batzoglou S."/>
            <person name="Begun D."/>
            <person name="Bhutkar A."/>
            <person name="Blanco E."/>
            <person name="Bosak S.A."/>
            <person name="Bradley R.K."/>
            <person name="Brand A.D."/>
            <person name="Brent M.R."/>
            <person name="Brooks A.N."/>
            <person name="Brown R.H."/>
            <person name="Butlin R.K."/>
            <person name="Caggese C."/>
            <person name="Calvi B.R."/>
            <person name="Bernardo de Carvalho A."/>
            <person name="Caspi A."/>
            <person name="Castrezana S."/>
            <person name="Celniker S.E."/>
            <person name="Chang J.L."/>
            <person name="Chapple C."/>
            <person name="Chatterji S."/>
            <person name="Chinwalla A."/>
            <person name="Civetta A."/>
            <person name="Clifton S.W."/>
            <person name="Comeron J.M."/>
            <person name="Costello J.C."/>
            <person name="Coyne J.A."/>
            <person name="Daub J."/>
            <person name="David R.G."/>
            <person name="Delcher A.L."/>
            <person name="Delehaunty K."/>
            <person name="Do C.B."/>
            <person name="Ebling H."/>
            <person name="Edwards K."/>
            <person name="Eickbush T."/>
            <person name="Evans J.D."/>
            <person name="Filipski A."/>
            <person name="Findeiss S."/>
            <person name="Freyhult E."/>
            <person name="Fulton L."/>
            <person name="Fulton R."/>
            <person name="Garcia A.C."/>
            <person name="Gardiner A."/>
            <person name="Garfield D.A."/>
            <person name="Garvin B.E."/>
            <person name="Gibson G."/>
            <person name="Gilbert D."/>
            <person name="Gnerre S."/>
            <person name="Godfrey J."/>
            <person name="Good R."/>
            <person name="Gotea V."/>
            <person name="Gravely B."/>
            <person name="Greenberg A.J."/>
            <person name="Griffiths-Jones S."/>
            <person name="Gross S."/>
            <person name="Guigo R."/>
            <person name="Gustafson E.A."/>
            <person name="Haerty W."/>
            <person name="Hahn M.W."/>
            <person name="Halligan D.L."/>
            <person name="Halpern A.L."/>
            <person name="Halter G.M."/>
            <person name="Han M.V."/>
            <person name="Heger A."/>
            <person name="Hillier L."/>
            <person name="Hinrichs A.S."/>
            <person name="Holmes I."/>
            <person name="Hoskins R.A."/>
            <person name="Hubisz M.J."/>
            <person name="Hultmark D."/>
            <person name="Huntley M.A."/>
            <person name="Jaffe D.B."/>
            <person name="Jagadeeshan S."/>
            <person name="Jeck W.R."/>
            <person name="Johnson J."/>
            <person name="Jones C.D."/>
            <person name="Jordan W.C."/>
            <person name="Karpen G.H."/>
            <person name="Kataoka E."/>
            <person name="Keightley P.D."/>
            <person name="Kheradpour P."/>
            <person name="Kirkness E.F."/>
            <person name="Koerich L.B."/>
            <person name="Kristiansen K."/>
            <person name="Kudrna D."/>
            <person name="Kulathinal R.J."/>
            <person name="Kumar S."/>
            <person name="Kwok R."/>
            <person name="Lander E."/>
            <person name="Langley C.H."/>
            <person name="Lapoint R."/>
            <person name="Lazzaro B.P."/>
            <person name="Lee S.J."/>
            <person name="Levesque L."/>
            <person name="Li R."/>
            <person name="Lin C.F."/>
            <person name="Lin M.F."/>
            <person name="Lindblad-Toh K."/>
            <person name="Llopart A."/>
            <person name="Long M."/>
            <person name="Low L."/>
            <person name="Lozovsky E."/>
            <person name="Lu J."/>
            <person name="Luo M."/>
            <person name="Machado C.A."/>
            <person name="Makalowski W."/>
            <person name="Marzo M."/>
            <person name="Matsuda M."/>
            <person name="Matzkin L."/>
            <person name="McAllister B."/>
            <person name="McBride C.S."/>
            <person name="McKernan B."/>
            <person name="McKernan K."/>
            <person name="Mendez-Lago M."/>
            <person name="Minx P."/>
            <person name="Mollenhauer M.U."/>
            <person name="Montooth K."/>
            <person name="Mount S.M."/>
            <person name="Mu X."/>
            <person name="Myers E."/>
            <person name="Negre B."/>
            <person name="Newfeld S."/>
            <person name="Nielsen R."/>
            <person name="Noor M.A."/>
            <person name="O'Grady P."/>
            <person name="Pachter L."/>
            <person name="Papaceit M."/>
            <person name="Parisi M.J."/>
            <person name="Parisi M."/>
            <person name="Parts L."/>
            <person name="Pedersen J.S."/>
            <person name="Pesole G."/>
            <person name="Phillippy A.M."/>
            <person name="Ponting C.P."/>
            <person name="Pop M."/>
            <person name="Porcelli D."/>
            <person name="Powell J.R."/>
            <person name="Prohaska S."/>
            <person name="Pruitt K."/>
            <person name="Puig M."/>
            <person name="Quesneville H."/>
            <person name="Ram K.R."/>
            <person name="Rand D."/>
            <person name="Rasmussen M.D."/>
            <person name="Reed L.K."/>
            <person name="Reenan R."/>
            <person name="Reily A."/>
            <person name="Remington K.A."/>
            <person name="Rieger T.T."/>
            <person name="Ritchie M.G."/>
            <person name="Robin C."/>
            <person name="Rogers Y.H."/>
            <person name="Rohde C."/>
            <person name="Rozas J."/>
            <person name="Rubenfield M.J."/>
            <person name="Ruiz A."/>
            <person name="Russo S."/>
            <person name="Salzberg S.L."/>
            <person name="Sanchez-Gracia A."/>
            <person name="Saranga D.J."/>
            <person name="Sato H."/>
            <person name="Schaeffer S.W."/>
            <person name="Schatz M.C."/>
            <person name="Schlenke T."/>
            <person name="Schwartz R."/>
            <person name="Segarra C."/>
            <person name="Singh R.S."/>
            <person name="Sirot L."/>
            <person name="Sirota M."/>
            <person name="Sisneros N.B."/>
            <person name="Smith C.D."/>
            <person name="Smith T.F."/>
            <person name="Spieth J."/>
            <person name="Stage D.E."/>
            <person name="Stark A."/>
            <person name="Stephan W."/>
            <person name="Strausberg R.L."/>
            <person name="Strempel S."/>
            <person name="Sturgill D."/>
            <person name="Sutton G."/>
            <person name="Sutton G.G."/>
            <person name="Tao W."/>
            <person name="Teichmann S."/>
            <person name="Tobari Y.N."/>
            <person name="Tomimura Y."/>
            <person name="Tsolas J.M."/>
            <person name="Valente V.L."/>
            <person name="Venter E."/>
            <person name="Venter J.C."/>
            <person name="Vicario S."/>
            <person name="Vieira F.G."/>
            <person name="Vilella A.J."/>
            <person name="Villasante A."/>
            <person name="Walenz B."/>
            <person name="Wang J."/>
            <person name="Wasserman M."/>
            <person name="Watts T."/>
            <person name="Wilson D."/>
            <person name="Wilson R.K."/>
            <person name="Wing R.A."/>
            <person name="Wolfner M.F."/>
            <person name="Wong A."/>
            <person name="Wong G.K."/>
            <person name="Wu C.I."/>
            <person name="Wu G."/>
            <person name="Yamamoto D."/>
            <person name="Yang H.P."/>
            <person name="Yang S.P."/>
            <person name="Yorke J.A."/>
            <person name="Yoshida K."/>
            <person name="Zdobnov E."/>
            <person name="Zhang P."/>
            <person name="Zhang Y."/>
            <person name="Zimin A.V."/>
            <person name="Baldwin J."/>
            <person name="Abdouelleil A."/>
            <person name="Abdulkadir J."/>
            <person name="Abebe A."/>
            <person name="Abera B."/>
            <person name="Abreu J."/>
            <person name="Acer S.C."/>
            <person name="Aftuck L."/>
            <person name="Alexander A."/>
            <person name="An P."/>
            <person name="Anderson E."/>
            <person name="Anderson S."/>
            <person name="Arachi H."/>
            <person name="Azer M."/>
            <person name="Bachantsang P."/>
            <person name="Barry A."/>
            <person name="Bayul T."/>
            <person name="Berlin A."/>
            <person name="Bessette D."/>
            <person name="Bloom T."/>
            <person name="Blye J."/>
            <person name="Boguslavskiy L."/>
            <person name="Bonnet C."/>
            <person name="Boukhgalter B."/>
            <person name="Bourzgui I."/>
            <person name="Brown A."/>
            <person name="Cahill P."/>
            <person name="Channer S."/>
            <person name="Cheshatsang Y."/>
            <person name="Chuda L."/>
            <person name="Citroen M."/>
            <person name="Collymore A."/>
            <person name="Cooke P."/>
            <person name="Costello M."/>
            <person name="D'Aco K."/>
            <person name="Daza R."/>
            <person name="De Haan G."/>
            <person name="DeGray S."/>
            <person name="DeMaso C."/>
            <person name="Dhargay N."/>
            <person name="Dooley K."/>
            <person name="Dooley E."/>
            <person name="Doricent M."/>
            <person name="Dorje P."/>
            <person name="Dorjee K."/>
            <person name="Dupes A."/>
            <person name="Elong R."/>
            <person name="Falk J."/>
            <person name="Farina A."/>
            <person name="Faro S."/>
            <person name="Ferguson D."/>
            <person name="Fisher S."/>
            <person name="Foley C.D."/>
            <person name="Franke A."/>
            <person name="Friedrich D."/>
            <person name="Gadbois L."/>
            <person name="Gearin G."/>
            <person name="Gearin C.R."/>
            <person name="Giannoukos G."/>
            <person name="Goode T."/>
            <person name="Graham J."/>
            <person name="Grandbois E."/>
            <person name="Grewal S."/>
            <person name="Gyaltsen K."/>
            <person name="Hafez N."/>
            <person name="Hagos B."/>
            <person name="Hall J."/>
            <person name="Henson C."/>
            <person name="Hollinger A."/>
            <person name="Honan T."/>
            <person name="Huard M.D."/>
            <person name="Hughes L."/>
            <person name="Hurhula B."/>
            <person name="Husby M.E."/>
            <person name="Kamat A."/>
            <person name="Kanga B."/>
            <person name="Kashin S."/>
            <person name="Khazanovich D."/>
            <person name="Kisner P."/>
            <person name="Lance K."/>
            <person name="Lara M."/>
            <person name="Lee W."/>
            <person name="Lennon N."/>
            <person name="Letendre F."/>
            <person name="LeVine R."/>
            <person name="Lipovsky A."/>
            <person name="Liu X."/>
            <person name="Liu J."/>
            <person name="Liu S."/>
            <person name="Lokyitsang T."/>
            <person name="Lokyitsang Y."/>
            <person name="Lubonja R."/>
            <person name="Lui A."/>
            <person name="MacDonald P."/>
            <person name="Magnisalis V."/>
            <person name="Maru K."/>
            <person name="Matthews C."/>
            <person name="McCusker W."/>
            <person name="McDonough S."/>
            <person name="Mehta T."/>
            <person name="Meldrim J."/>
            <person name="Meneus L."/>
            <person name="Mihai O."/>
            <person name="Mihalev A."/>
            <person name="Mihova T."/>
            <person name="Mittelman R."/>
            <person name="Mlenga V."/>
            <person name="Montmayeur A."/>
            <person name="Mulrain L."/>
            <person name="Navidi A."/>
            <person name="Naylor J."/>
            <person name="Negash T."/>
            <person name="Nguyen T."/>
            <person name="Nguyen N."/>
            <person name="Nicol R."/>
            <person name="Norbu C."/>
            <person name="Norbu N."/>
            <person name="Novod N."/>
            <person name="O'Neill B."/>
            <person name="Osman S."/>
            <person name="Markiewicz E."/>
            <person name="Oyono O.L."/>
            <person name="Patti C."/>
            <person name="Phunkhang P."/>
            <person name="Pierre F."/>
            <person name="Priest M."/>
            <person name="Raghuraman S."/>
            <person name="Rege F."/>
            <person name="Reyes R."/>
            <person name="Rise C."/>
            <person name="Rogov P."/>
            <person name="Ross K."/>
            <person name="Ryan E."/>
            <person name="Settipalli S."/>
            <person name="Shea T."/>
            <person name="Sherpa N."/>
            <person name="Shi L."/>
            <person name="Shih D."/>
            <person name="Sparrow T."/>
            <person name="Spaulding J."/>
            <person name="Stalker J."/>
            <person name="Stange-Thomann N."/>
            <person name="Stavropoulos S."/>
            <person name="Stone C."/>
            <person name="Strader C."/>
            <person name="Tesfaye S."/>
            <person name="Thomson T."/>
            <person name="Thoulutsang Y."/>
            <person name="Thoulutsang D."/>
            <person name="Topham K."/>
            <person name="Topping I."/>
            <person name="Tsamla T."/>
            <person name="Vassiliev H."/>
            <person name="Vo A."/>
            <person name="Wangchuk T."/>
            <person name="Wangdi T."/>
            <person name="Weiand M."/>
            <person name="Wilkinson J."/>
            <person name="Wilson A."/>
            <person name="Yadav S."/>
            <person name="Young G."/>
            <person name="Yu Q."/>
            <person name="Zembek L."/>
            <person name="Zhong D."/>
            <person name="Zimmer A."/>
            <person name="Zwirko Z."/>
            <person name="Jaffe D.B."/>
            <person name="Alvarez P."/>
            <person name="Brockman W."/>
            <person name="Butler J."/>
            <person name="Chin C."/>
            <person name="Gnerre S."/>
            <person name="Grabherr M."/>
            <person name="Kleber M."/>
            <person name="Mauceli E."/>
            <person name="MacCallum I."/>
        </authorList>
    </citation>
    <scope>NUCLEOTIDE SEQUENCE [LARGE SCALE GENOMIC DNA]</scope>
    <source>
        <strain evidence="3">Rob3c / Tucson 14021-0248.25</strain>
    </source>
</reference>
<proteinExistence type="predicted"/>
<evidence type="ECO:0000313" key="3">
    <source>
        <dbReference type="Proteomes" id="UP000001292"/>
    </source>
</evidence>
<dbReference type="Proteomes" id="UP000001292">
    <property type="component" value="Unassembled WGS sequence"/>
</dbReference>
<dbReference type="AlphaFoldDB" id="B4IF13"/>
<organism evidence="3">
    <name type="scientific">Drosophila sechellia</name>
    <name type="common">Fruit fly</name>
    <dbReference type="NCBI Taxonomy" id="7238"/>
    <lineage>
        <taxon>Eukaryota</taxon>
        <taxon>Metazoa</taxon>
        <taxon>Ecdysozoa</taxon>
        <taxon>Arthropoda</taxon>
        <taxon>Hexapoda</taxon>
        <taxon>Insecta</taxon>
        <taxon>Pterygota</taxon>
        <taxon>Neoptera</taxon>
        <taxon>Endopterygota</taxon>
        <taxon>Diptera</taxon>
        <taxon>Brachycera</taxon>
        <taxon>Muscomorpha</taxon>
        <taxon>Ephydroidea</taxon>
        <taxon>Drosophilidae</taxon>
        <taxon>Drosophila</taxon>
        <taxon>Sophophora</taxon>
    </lineage>
</organism>
<keyword evidence="3" id="KW-1185">Reference proteome</keyword>